<dbReference type="NCBIfam" id="TIGR00675">
    <property type="entry name" value="dcm"/>
    <property type="match status" value="1"/>
</dbReference>
<evidence type="ECO:0000313" key="10">
    <source>
        <dbReference type="Proteomes" id="UP001596287"/>
    </source>
</evidence>
<dbReference type="Gene3D" id="3.90.120.10">
    <property type="entry name" value="DNA Methylase, subunit A, domain 2"/>
    <property type="match status" value="1"/>
</dbReference>
<evidence type="ECO:0000256" key="7">
    <source>
        <dbReference type="RuleBase" id="RU000416"/>
    </source>
</evidence>
<dbReference type="GO" id="GO:0003886">
    <property type="term" value="F:DNA (cytosine-5-)-methyltransferase activity"/>
    <property type="evidence" value="ECO:0007669"/>
    <property type="project" value="UniProtKB-EC"/>
</dbReference>
<dbReference type="PROSITE" id="PS00094">
    <property type="entry name" value="C5_MTASE_1"/>
    <property type="match status" value="1"/>
</dbReference>
<evidence type="ECO:0000256" key="3">
    <source>
        <dbReference type="ARBA" id="ARBA00022691"/>
    </source>
</evidence>
<evidence type="ECO:0000256" key="8">
    <source>
        <dbReference type="RuleBase" id="RU000417"/>
    </source>
</evidence>
<dbReference type="Proteomes" id="UP001596287">
    <property type="component" value="Unassembled WGS sequence"/>
</dbReference>
<dbReference type="GO" id="GO:0032259">
    <property type="term" value="P:methylation"/>
    <property type="evidence" value="ECO:0007669"/>
    <property type="project" value="UniProtKB-KW"/>
</dbReference>
<dbReference type="EMBL" id="JBHSQB010000004">
    <property type="protein sequence ID" value="MFC6095687.1"/>
    <property type="molecule type" value="Genomic_DNA"/>
</dbReference>
<dbReference type="InterPro" id="IPR018117">
    <property type="entry name" value="C5_DNA_meth_AS"/>
</dbReference>
<keyword evidence="2 6" id="KW-0808">Transferase</keyword>
<comment type="catalytic activity">
    <reaction evidence="5 8">
        <text>a 2'-deoxycytidine in DNA + S-adenosyl-L-methionine = a 5-methyl-2'-deoxycytidine in DNA + S-adenosyl-L-homocysteine + H(+)</text>
        <dbReference type="Rhea" id="RHEA:13681"/>
        <dbReference type="Rhea" id="RHEA-COMP:11369"/>
        <dbReference type="Rhea" id="RHEA-COMP:11370"/>
        <dbReference type="ChEBI" id="CHEBI:15378"/>
        <dbReference type="ChEBI" id="CHEBI:57856"/>
        <dbReference type="ChEBI" id="CHEBI:59789"/>
        <dbReference type="ChEBI" id="CHEBI:85452"/>
        <dbReference type="ChEBI" id="CHEBI:85454"/>
        <dbReference type="EC" id="2.1.1.37"/>
    </reaction>
</comment>
<keyword evidence="10" id="KW-1185">Reference proteome</keyword>
<dbReference type="InterPro" id="IPR029063">
    <property type="entry name" value="SAM-dependent_MTases_sf"/>
</dbReference>
<keyword evidence="1 6" id="KW-0489">Methyltransferase</keyword>
<dbReference type="Pfam" id="PF00145">
    <property type="entry name" value="DNA_methylase"/>
    <property type="match status" value="1"/>
</dbReference>
<keyword evidence="3 6" id="KW-0949">S-adenosyl-L-methionine</keyword>
<proteinExistence type="inferred from homology"/>
<evidence type="ECO:0000256" key="1">
    <source>
        <dbReference type="ARBA" id="ARBA00022603"/>
    </source>
</evidence>
<name>A0ABW1PLF6_9FLAO</name>
<dbReference type="RefSeq" id="WP_379790342.1">
    <property type="nucleotide sequence ID" value="NZ_JBHSQB010000004.1"/>
</dbReference>
<keyword evidence="4" id="KW-0680">Restriction system</keyword>
<protein>
    <recommendedName>
        <fullName evidence="8">Cytosine-specific methyltransferase</fullName>
        <ecNumber evidence="8">2.1.1.37</ecNumber>
    </recommendedName>
</protein>
<evidence type="ECO:0000256" key="6">
    <source>
        <dbReference type="PROSITE-ProRule" id="PRU01016"/>
    </source>
</evidence>
<sequence>MNTGKSLYIDLFAGCGGLSLGLYNTGLWKGLFAIEKNIDAFQTLSHNLIQNNNHFDWPDWLPTKEHDINYVLKNFEPQLKDLRGKVDLVAGGPPCQGFSTAGKRQETDERNKLIKSYISFIRLVQPKVIFFENVKGFTQKFDKNKSKGKAYSEYVLKALRTRTNDFPGYDVYGKLIDFSLYGIPQKRTRFILVGIKKEAGVKKMRATSFFKTLETNKESFLINKKIGVTTNLEEAISDLLRQGKEVQSPDTASFKAGLYGNAASNYQKLLRKGIDETTIPDSHRFAKHSNPTLEKFEYILNNAEKNKTLSDEIKELFNLKKRTVIPLSGQTPTATITTLPDDYIHYSEPRIFTVREYARIQSFNDWYQFRGKYTTGGKRRTQEVPRYSQIGNAIPPLFGEQSGLVLKQLIV</sequence>
<dbReference type="InterPro" id="IPR050390">
    <property type="entry name" value="C5-Methyltransferase"/>
</dbReference>
<feature type="active site" evidence="6">
    <location>
        <position position="95"/>
    </location>
</feature>
<dbReference type="PANTHER" id="PTHR10629:SF52">
    <property type="entry name" value="DNA (CYTOSINE-5)-METHYLTRANSFERASE 1"/>
    <property type="match status" value="1"/>
</dbReference>
<dbReference type="PANTHER" id="PTHR10629">
    <property type="entry name" value="CYTOSINE-SPECIFIC METHYLTRANSFERASE"/>
    <property type="match status" value="1"/>
</dbReference>
<dbReference type="Gene3D" id="3.40.50.150">
    <property type="entry name" value="Vaccinia Virus protein VP39"/>
    <property type="match status" value="1"/>
</dbReference>
<organism evidence="9 10">
    <name type="scientific">Flavobacterium qiangtangense</name>
    <dbReference type="NCBI Taxonomy" id="1442595"/>
    <lineage>
        <taxon>Bacteria</taxon>
        <taxon>Pseudomonadati</taxon>
        <taxon>Bacteroidota</taxon>
        <taxon>Flavobacteriia</taxon>
        <taxon>Flavobacteriales</taxon>
        <taxon>Flavobacteriaceae</taxon>
        <taxon>Flavobacterium</taxon>
    </lineage>
</organism>
<comment type="caution">
    <text evidence="9">The sequence shown here is derived from an EMBL/GenBank/DDBJ whole genome shotgun (WGS) entry which is preliminary data.</text>
</comment>
<dbReference type="PRINTS" id="PR00105">
    <property type="entry name" value="C5METTRFRASE"/>
</dbReference>
<dbReference type="InterPro" id="IPR001525">
    <property type="entry name" value="C5_MeTfrase"/>
</dbReference>
<dbReference type="SUPFAM" id="SSF53335">
    <property type="entry name" value="S-adenosyl-L-methionine-dependent methyltransferases"/>
    <property type="match status" value="1"/>
</dbReference>
<comment type="similarity">
    <text evidence="6 7">Belongs to the class I-like SAM-binding methyltransferase superfamily. C5-methyltransferase family.</text>
</comment>
<evidence type="ECO:0000256" key="2">
    <source>
        <dbReference type="ARBA" id="ARBA00022679"/>
    </source>
</evidence>
<reference evidence="10" key="1">
    <citation type="journal article" date="2019" name="Int. J. Syst. Evol. Microbiol.">
        <title>The Global Catalogue of Microorganisms (GCM) 10K type strain sequencing project: providing services to taxonomists for standard genome sequencing and annotation.</title>
        <authorList>
            <consortium name="The Broad Institute Genomics Platform"/>
            <consortium name="The Broad Institute Genome Sequencing Center for Infectious Disease"/>
            <person name="Wu L."/>
            <person name="Ma J."/>
        </authorList>
    </citation>
    <scope>NUCLEOTIDE SEQUENCE [LARGE SCALE GENOMIC DNA]</scope>
    <source>
        <strain evidence="10">CCUG 49679</strain>
    </source>
</reference>
<dbReference type="PROSITE" id="PS51679">
    <property type="entry name" value="SAM_MT_C5"/>
    <property type="match status" value="1"/>
</dbReference>
<accession>A0ABW1PLF6</accession>
<gene>
    <name evidence="9" type="ORF">ACFPVY_03430</name>
</gene>
<evidence type="ECO:0000256" key="4">
    <source>
        <dbReference type="ARBA" id="ARBA00022747"/>
    </source>
</evidence>
<evidence type="ECO:0000313" key="9">
    <source>
        <dbReference type="EMBL" id="MFC6095687.1"/>
    </source>
</evidence>
<evidence type="ECO:0000256" key="5">
    <source>
        <dbReference type="ARBA" id="ARBA00047422"/>
    </source>
</evidence>
<dbReference type="EC" id="2.1.1.37" evidence="8"/>